<feature type="transmembrane region" description="Helical" evidence="1">
    <location>
        <begin position="437"/>
        <end position="463"/>
    </location>
</feature>
<feature type="transmembrane region" description="Helical" evidence="1">
    <location>
        <begin position="332"/>
        <end position="350"/>
    </location>
</feature>
<feature type="transmembrane region" description="Helical" evidence="1">
    <location>
        <begin position="356"/>
        <end position="382"/>
    </location>
</feature>
<dbReference type="Proteomes" id="UP000264062">
    <property type="component" value="Unassembled WGS sequence"/>
</dbReference>
<keyword evidence="1" id="KW-0812">Transmembrane</keyword>
<feature type="transmembrane region" description="Helical" evidence="1">
    <location>
        <begin position="475"/>
        <end position="499"/>
    </location>
</feature>
<feature type="transmembrane region" description="Helical" evidence="1">
    <location>
        <begin position="519"/>
        <end position="541"/>
    </location>
</feature>
<name>A0A350HBN2_UNCW3</name>
<reference evidence="2 3" key="1">
    <citation type="journal article" date="2018" name="Nat. Biotechnol.">
        <title>A standardized bacterial taxonomy based on genome phylogeny substantially revises the tree of life.</title>
        <authorList>
            <person name="Parks D.H."/>
            <person name="Chuvochina M."/>
            <person name="Waite D.W."/>
            <person name="Rinke C."/>
            <person name="Skarshewski A."/>
            <person name="Chaumeil P.A."/>
            <person name="Hugenholtz P."/>
        </authorList>
    </citation>
    <scope>NUCLEOTIDE SEQUENCE [LARGE SCALE GENOMIC DNA]</scope>
    <source>
        <strain evidence="2">UBA9956</strain>
    </source>
</reference>
<feature type="transmembrane region" description="Helical" evidence="1">
    <location>
        <begin position="257"/>
        <end position="278"/>
    </location>
</feature>
<feature type="transmembrane region" description="Helical" evidence="1">
    <location>
        <begin position="409"/>
        <end position="431"/>
    </location>
</feature>
<proteinExistence type="predicted"/>
<feature type="transmembrane region" description="Helical" evidence="1">
    <location>
        <begin position="27"/>
        <end position="49"/>
    </location>
</feature>
<evidence type="ECO:0000313" key="2">
    <source>
        <dbReference type="EMBL" id="HAV92948.1"/>
    </source>
</evidence>
<protein>
    <submittedName>
        <fullName evidence="2">Uncharacterized protein</fullName>
    </submittedName>
</protein>
<gene>
    <name evidence="2" type="ORF">DCW38_07210</name>
</gene>
<dbReference type="AlphaFoldDB" id="A0A350HBN2"/>
<feature type="transmembrane region" description="Helical" evidence="1">
    <location>
        <begin position="185"/>
        <end position="203"/>
    </location>
</feature>
<evidence type="ECO:0000313" key="3">
    <source>
        <dbReference type="Proteomes" id="UP000264062"/>
    </source>
</evidence>
<accession>A0A350HBN2</accession>
<feature type="transmembrane region" description="Helical" evidence="1">
    <location>
        <begin position="147"/>
        <end position="173"/>
    </location>
</feature>
<dbReference type="Pfam" id="PF16949">
    <property type="entry name" value="ABC_tran_2"/>
    <property type="match status" value="1"/>
</dbReference>
<feature type="transmembrane region" description="Helical" evidence="1">
    <location>
        <begin position="119"/>
        <end position="141"/>
    </location>
</feature>
<keyword evidence="1" id="KW-0472">Membrane</keyword>
<sequence length="551" mass="62822">MNEILKIRLKTIARGIMITDFKSLIKMLSFIFVVSVFLYFNYFIFYKIFVFLLRTEEGIGYSIAQRLTSIMFSIFFLMLFMSSIITSITTFFRTPELEFLFTTPIKTEKIFFIKLLENGIFASWATMILSIPLMFAIGNAFEFGGFFIFKAIILFISMVFIAVSFGLAIVFFFSEFFRKHSLGTIIIVIAIALLSVLAVVFFMKSPDLFNLPRNANLYNVEKYIASLEVEQFKYLPSGIIINMIFDKSQQNSNITNILLLFAYIISSIFLTIISMNLYKNKYISYEKTILKSSIHANRMNYPTFFKNSRIALLMQKDMLAFLRDPSQWGQSATFLLLLVFYGISVVRSPIYFKSPFYTYILAFANLGFSTYIMATLSVRFIFPLISLEGRTFSLIRSSINVRDYFNAKIVFNFLMISVLGQVLVIGTNAFLNIDNVVVIVSVAVTFIISFAITIINTGIGAILADFTETNPSKIASGFGGIVSAITSLAYIGICLGILSTPTRTYFEYTFKKIPFNNMYFLYAIIFVFALTVLLFTLLYIAGLNSLKKRNV</sequence>
<evidence type="ECO:0000256" key="1">
    <source>
        <dbReference type="SAM" id="Phobius"/>
    </source>
</evidence>
<comment type="caution">
    <text evidence="2">The sequence shown here is derived from an EMBL/GenBank/DDBJ whole genome shotgun (WGS) entry which is preliminary data.</text>
</comment>
<feature type="transmembrane region" description="Helical" evidence="1">
    <location>
        <begin position="69"/>
        <end position="92"/>
    </location>
</feature>
<dbReference type="EMBL" id="DMZY01000211">
    <property type="protein sequence ID" value="HAV92948.1"/>
    <property type="molecule type" value="Genomic_DNA"/>
</dbReference>
<dbReference type="InterPro" id="IPR031599">
    <property type="entry name" value="ABC_tran_2"/>
</dbReference>
<organism evidence="2 3">
    <name type="scientific">candidate division WOR-3 bacterium</name>
    <dbReference type="NCBI Taxonomy" id="2052148"/>
    <lineage>
        <taxon>Bacteria</taxon>
        <taxon>Bacteria division WOR-3</taxon>
    </lineage>
</organism>
<keyword evidence="1" id="KW-1133">Transmembrane helix</keyword>